<dbReference type="PANTHER" id="PTHR23345:SF9">
    <property type="entry name" value="VITELLOGENIN-RELATED"/>
    <property type="match status" value="1"/>
</dbReference>
<reference evidence="7" key="1">
    <citation type="submission" date="2025-08" db="UniProtKB">
        <authorList>
            <consortium name="Ensembl"/>
        </authorList>
    </citation>
    <scope>IDENTIFICATION</scope>
</reference>
<dbReference type="InterPro" id="IPR015816">
    <property type="entry name" value="Vitellinogen_b-sht_N"/>
</dbReference>
<dbReference type="InterPro" id="IPR050733">
    <property type="entry name" value="Vitellogenin/Apolipophorin"/>
</dbReference>
<evidence type="ECO:0000313" key="8">
    <source>
        <dbReference type="Proteomes" id="UP000472277"/>
    </source>
</evidence>
<evidence type="ECO:0000256" key="5">
    <source>
        <dbReference type="SAM" id="SignalP"/>
    </source>
</evidence>
<dbReference type="GO" id="GO:0045735">
    <property type="term" value="F:nutrient reservoir activity"/>
    <property type="evidence" value="ECO:0007669"/>
    <property type="project" value="UniProtKB-KW"/>
</dbReference>
<feature type="chain" id="PRO_5025421427" description="Vitellogenin domain-containing protein" evidence="5">
    <location>
        <begin position="20"/>
        <end position="165"/>
    </location>
</feature>
<keyword evidence="1 5" id="KW-0732">Signal</keyword>
<dbReference type="GeneTree" id="ENSGT00530000064273"/>
<reference evidence="7" key="2">
    <citation type="submission" date="2025-09" db="UniProtKB">
        <authorList>
            <consortium name="Ensembl"/>
        </authorList>
    </citation>
    <scope>IDENTIFICATION</scope>
</reference>
<keyword evidence="2" id="KW-0758">Storage protein</keyword>
<feature type="domain" description="Vitellogenin" evidence="6">
    <location>
        <begin position="17"/>
        <end position="89"/>
    </location>
</feature>
<dbReference type="Gene3D" id="2.30.230.10">
    <property type="entry name" value="Lipovitellin, beta-sheet shell regions, chain A"/>
    <property type="match status" value="1"/>
</dbReference>
<evidence type="ECO:0000256" key="1">
    <source>
        <dbReference type="ARBA" id="ARBA00022729"/>
    </source>
</evidence>
<dbReference type="InterPro" id="IPR015819">
    <property type="entry name" value="Lipid_transp_b-sht_shell"/>
</dbReference>
<keyword evidence="8" id="KW-1185">Reference proteome</keyword>
<dbReference type="PANTHER" id="PTHR23345">
    <property type="entry name" value="VITELLOGENIN-RELATED"/>
    <property type="match status" value="1"/>
</dbReference>
<evidence type="ECO:0000313" key="7">
    <source>
        <dbReference type="Ensembl" id="ENSSTUP00000027383.1"/>
    </source>
</evidence>
<evidence type="ECO:0000256" key="4">
    <source>
        <dbReference type="SAM" id="MobiDB-lite"/>
    </source>
</evidence>
<proteinExistence type="predicted"/>
<accession>A0A673XYQ9</accession>
<dbReference type="AlphaFoldDB" id="A0A673XYQ9"/>
<protein>
    <recommendedName>
        <fullName evidence="6">Vitellogenin domain-containing protein</fullName>
    </recommendedName>
</protein>
<feature type="signal peptide" evidence="5">
    <location>
        <begin position="1"/>
        <end position="19"/>
    </location>
</feature>
<evidence type="ECO:0000256" key="2">
    <source>
        <dbReference type="ARBA" id="ARBA00022761"/>
    </source>
</evidence>
<dbReference type="SUPFAM" id="SSF56968">
    <property type="entry name" value="Lipovitellin-phosvitin complex, beta-sheet shell regions"/>
    <property type="match status" value="1"/>
</dbReference>
<name>A0A673XYQ9_SALTR</name>
<sequence>MKAVVFALTLALIAPAFEASKAYVYKYEALLLGGLPDEGLSRAGIKVISKVLIGAIAPTIYMLKLVDPEIFEYSGGWPKDPFVPAAKLSCLNRLAGLPCLNRLTGLSCLSWSVRFPHSSHDRFPRIIRGDRSAPDPRNRPFGWRPAAGADRDGEGILSHVLPLCL</sequence>
<dbReference type="GO" id="GO:0032355">
    <property type="term" value="P:response to estradiol"/>
    <property type="evidence" value="ECO:0007669"/>
    <property type="project" value="TreeGrafter"/>
</dbReference>
<feature type="region of interest" description="Disordered" evidence="4">
    <location>
        <begin position="126"/>
        <end position="146"/>
    </location>
</feature>
<evidence type="ECO:0000259" key="6">
    <source>
        <dbReference type="Pfam" id="PF01347"/>
    </source>
</evidence>
<evidence type="ECO:0000256" key="3">
    <source>
        <dbReference type="ARBA" id="ARBA00023180"/>
    </source>
</evidence>
<organism evidence="7 8">
    <name type="scientific">Salmo trutta</name>
    <name type="common">Brown trout</name>
    <dbReference type="NCBI Taxonomy" id="8032"/>
    <lineage>
        <taxon>Eukaryota</taxon>
        <taxon>Metazoa</taxon>
        <taxon>Chordata</taxon>
        <taxon>Craniata</taxon>
        <taxon>Vertebrata</taxon>
        <taxon>Euteleostomi</taxon>
        <taxon>Actinopterygii</taxon>
        <taxon>Neopterygii</taxon>
        <taxon>Teleostei</taxon>
        <taxon>Protacanthopterygii</taxon>
        <taxon>Salmoniformes</taxon>
        <taxon>Salmonidae</taxon>
        <taxon>Salmoninae</taxon>
        <taxon>Salmo</taxon>
    </lineage>
</organism>
<feature type="compositionally biased region" description="Basic and acidic residues" evidence="4">
    <location>
        <begin position="126"/>
        <end position="138"/>
    </location>
</feature>
<dbReference type="Proteomes" id="UP000472277">
    <property type="component" value="Chromosome 22"/>
</dbReference>
<dbReference type="GO" id="GO:0071391">
    <property type="term" value="P:cellular response to estrogen stimulus"/>
    <property type="evidence" value="ECO:0007669"/>
    <property type="project" value="TreeGrafter"/>
</dbReference>
<dbReference type="GO" id="GO:0005319">
    <property type="term" value="F:lipid transporter activity"/>
    <property type="evidence" value="ECO:0007669"/>
    <property type="project" value="InterPro"/>
</dbReference>
<dbReference type="Pfam" id="PF01347">
    <property type="entry name" value="Vitellogenin_N"/>
    <property type="match status" value="1"/>
</dbReference>
<dbReference type="Ensembl" id="ENSSTUT00000028670.1">
    <property type="protein sequence ID" value="ENSSTUP00000027383.1"/>
    <property type="gene ID" value="ENSSTUG00000009513.1"/>
</dbReference>
<keyword evidence="3" id="KW-0325">Glycoprotein</keyword>
<dbReference type="InterPro" id="IPR001747">
    <property type="entry name" value="Vitellogenin_N"/>
</dbReference>